<reference evidence="1" key="1">
    <citation type="journal article" date="2022" name="bioRxiv">
        <title>Sequencing and chromosome-scale assembly of the giantPleurodeles waltlgenome.</title>
        <authorList>
            <person name="Brown T."/>
            <person name="Elewa A."/>
            <person name="Iarovenko S."/>
            <person name="Subramanian E."/>
            <person name="Araus A.J."/>
            <person name="Petzold A."/>
            <person name="Susuki M."/>
            <person name="Suzuki K.-i.T."/>
            <person name="Hayashi T."/>
            <person name="Toyoda A."/>
            <person name="Oliveira C."/>
            <person name="Osipova E."/>
            <person name="Leigh N.D."/>
            <person name="Simon A."/>
            <person name="Yun M.H."/>
        </authorList>
    </citation>
    <scope>NUCLEOTIDE SEQUENCE</scope>
    <source>
        <strain evidence="1">20211129_DDA</strain>
        <tissue evidence="1">Liver</tissue>
    </source>
</reference>
<gene>
    <name evidence="1" type="ORF">NDU88_008431</name>
</gene>
<evidence type="ECO:0000313" key="2">
    <source>
        <dbReference type="Proteomes" id="UP001066276"/>
    </source>
</evidence>
<dbReference type="Proteomes" id="UP001066276">
    <property type="component" value="Chromosome 5"/>
</dbReference>
<dbReference type="EMBL" id="JANPWB010000009">
    <property type="protein sequence ID" value="KAJ1155702.1"/>
    <property type="molecule type" value="Genomic_DNA"/>
</dbReference>
<evidence type="ECO:0000313" key="1">
    <source>
        <dbReference type="EMBL" id="KAJ1155702.1"/>
    </source>
</evidence>
<protein>
    <submittedName>
        <fullName evidence="1">Uncharacterized protein</fullName>
    </submittedName>
</protein>
<comment type="caution">
    <text evidence="1">The sequence shown here is derived from an EMBL/GenBank/DDBJ whole genome shotgun (WGS) entry which is preliminary data.</text>
</comment>
<dbReference type="AlphaFoldDB" id="A0AAV7RVP8"/>
<proteinExistence type="predicted"/>
<name>A0AAV7RVP8_PLEWA</name>
<sequence>MALESALNGPTTLDPTLSWCPESVQVEGALYGEKRDSARKKEYQGPAISSHEESPGVLPIGCLSVKSRGALDGGGLNGGPIWAAVAESPKA</sequence>
<accession>A0AAV7RVP8</accession>
<keyword evidence="2" id="KW-1185">Reference proteome</keyword>
<organism evidence="1 2">
    <name type="scientific">Pleurodeles waltl</name>
    <name type="common">Iberian ribbed newt</name>
    <dbReference type="NCBI Taxonomy" id="8319"/>
    <lineage>
        <taxon>Eukaryota</taxon>
        <taxon>Metazoa</taxon>
        <taxon>Chordata</taxon>
        <taxon>Craniata</taxon>
        <taxon>Vertebrata</taxon>
        <taxon>Euteleostomi</taxon>
        <taxon>Amphibia</taxon>
        <taxon>Batrachia</taxon>
        <taxon>Caudata</taxon>
        <taxon>Salamandroidea</taxon>
        <taxon>Salamandridae</taxon>
        <taxon>Pleurodelinae</taxon>
        <taxon>Pleurodeles</taxon>
    </lineage>
</organism>